<gene>
    <name evidence="10" type="ORF">S01H1_50034</name>
</gene>
<keyword evidence="7" id="KW-0238">DNA-binding</keyword>
<reference evidence="10" key="1">
    <citation type="journal article" date="2014" name="Front. Microbiol.">
        <title>High frequency of phylogenetically diverse reductive dehalogenase-homologous genes in deep subseafloor sedimentary metagenomes.</title>
        <authorList>
            <person name="Kawai M."/>
            <person name="Futagami T."/>
            <person name="Toyoda A."/>
            <person name="Takaki Y."/>
            <person name="Nishi S."/>
            <person name="Hori S."/>
            <person name="Arai W."/>
            <person name="Tsubouchi T."/>
            <person name="Morono Y."/>
            <person name="Uchiyama I."/>
            <person name="Ito T."/>
            <person name="Fujiyama A."/>
            <person name="Inagaki F."/>
            <person name="Takami H."/>
        </authorList>
    </citation>
    <scope>NUCLEOTIDE SEQUENCE</scope>
    <source>
        <strain evidence="10">Expedition CK06-06</strain>
    </source>
</reference>
<dbReference type="InterPro" id="IPR043502">
    <property type="entry name" value="DNA/RNA_pol_sf"/>
</dbReference>
<evidence type="ECO:0000259" key="9">
    <source>
        <dbReference type="SMART" id="SM00482"/>
    </source>
</evidence>
<dbReference type="FunFam" id="1.10.150.20:FF:000002">
    <property type="entry name" value="DNA polymerase I"/>
    <property type="match status" value="1"/>
</dbReference>
<feature type="non-terminal residue" evidence="10">
    <location>
        <position position="1"/>
    </location>
</feature>
<dbReference type="EMBL" id="BARS01032219">
    <property type="protein sequence ID" value="GAG26671.1"/>
    <property type="molecule type" value="Genomic_DNA"/>
</dbReference>
<dbReference type="Pfam" id="PF00476">
    <property type="entry name" value="DNA_pol_A"/>
    <property type="match status" value="1"/>
</dbReference>
<evidence type="ECO:0000256" key="8">
    <source>
        <dbReference type="ARBA" id="ARBA00049244"/>
    </source>
</evidence>
<evidence type="ECO:0000256" key="2">
    <source>
        <dbReference type="ARBA" id="ARBA00012417"/>
    </source>
</evidence>
<comment type="caution">
    <text evidence="10">The sequence shown here is derived from an EMBL/GenBank/DDBJ whole genome shotgun (WGS) entry which is preliminary data.</text>
</comment>
<dbReference type="InterPro" id="IPR001098">
    <property type="entry name" value="DNA-dir_DNA_pol_A_palm_dom"/>
</dbReference>
<dbReference type="PRINTS" id="PR00868">
    <property type="entry name" value="DNAPOLI"/>
</dbReference>
<dbReference type="SMART" id="SM00482">
    <property type="entry name" value="POLAc"/>
    <property type="match status" value="1"/>
</dbReference>
<dbReference type="PANTHER" id="PTHR10133:SF27">
    <property type="entry name" value="DNA POLYMERASE NU"/>
    <property type="match status" value="1"/>
</dbReference>
<dbReference type="EC" id="2.7.7.7" evidence="2"/>
<name>X0XNX8_9ZZZZ</name>
<evidence type="ECO:0000256" key="6">
    <source>
        <dbReference type="ARBA" id="ARBA00022932"/>
    </source>
</evidence>
<keyword evidence="5" id="KW-0235">DNA replication</keyword>
<dbReference type="PROSITE" id="PS00447">
    <property type="entry name" value="DNA_POLYMERASE_A"/>
    <property type="match status" value="1"/>
</dbReference>
<evidence type="ECO:0000256" key="1">
    <source>
        <dbReference type="ARBA" id="ARBA00007705"/>
    </source>
</evidence>
<comment type="catalytic activity">
    <reaction evidence="8">
        <text>DNA(n) + a 2'-deoxyribonucleoside 5'-triphosphate = DNA(n+1) + diphosphate</text>
        <dbReference type="Rhea" id="RHEA:22508"/>
        <dbReference type="Rhea" id="RHEA-COMP:17339"/>
        <dbReference type="Rhea" id="RHEA-COMP:17340"/>
        <dbReference type="ChEBI" id="CHEBI:33019"/>
        <dbReference type="ChEBI" id="CHEBI:61560"/>
        <dbReference type="ChEBI" id="CHEBI:173112"/>
        <dbReference type="EC" id="2.7.7.7"/>
    </reaction>
</comment>
<comment type="similarity">
    <text evidence="1">Belongs to the DNA polymerase type-A family.</text>
</comment>
<accession>X0XNX8</accession>
<proteinExistence type="inferred from homology"/>
<keyword evidence="6" id="KW-0239">DNA-directed DNA polymerase</keyword>
<evidence type="ECO:0000313" key="10">
    <source>
        <dbReference type="EMBL" id="GAG26671.1"/>
    </source>
</evidence>
<keyword evidence="3" id="KW-0808">Transferase</keyword>
<evidence type="ECO:0000256" key="7">
    <source>
        <dbReference type="ARBA" id="ARBA00023125"/>
    </source>
</evidence>
<protein>
    <recommendedName>
        <fullName evidence="2">DNA-directed DNA polymerase</fullName>
        <ecNumber evidence="2">2.7.7.7</ecNumber>
    </recommendedName>
</protein>
<dbReference type="InterPro" id="IPR019760">
    <property type="entry name" value="DNA-dir_DNA_pol_A_CS"/>
</dbReference>
<dbReference type="Gene3D" id="1.10.150.20">
    <property type="entry name" value="5' to 3' exonuclease, C-terminal subdomain"/>
    <property type="match status" value="1"/>
</dbReference>
<sequence length="211" mass="23939">SQDKNLIAAFQQDEDIHAATAALLFGVDASQVTADMRRVAKTVNFGVIYGMSEFGLQQATELSREEAGQFIASYFERYPGVKEYLESTKQLARENGYVQTLLDRRRSIPEINSANRQVREAAERMAINMPVQGTSADIIKVAMINLYREINKRRLKSRMLLQVHDELVFEVPEEELEEMCQLVPHLMSTAIEISVPLKVDINTGNNWGEMK</sequence>
<organism evidence="10">
    <name type="scientific">marine sediment metagenome</name>
    <dbReference type="NCBI Taxonomy" id="412755"/>
    <lineage>
        <taxon>unclassified sequences</taxon>
        <taxon>metagenomes</taxon>
        <taxon>ecological metagenomes</taxon>
    </lineage>
</organism>
<dbReference type="GO" id="GO:0003677">
    <property type="term" value="F:DNA binding"/>
    <property type="evidence" value="ECO:0007669"/>
    <property type="project" value="UniProtKB-KW"/>
</dbReference>
<feature type="domain" description="DNA-directed DNA polymerase family A palm" evidence="9">
    <location>
        <begin position="1"/>
        <end position="175"/>
    </location>
</feature>
<dbReference type="GO" id="GO:0006261">
    <property type="term" value="P:DNA-templated DNA replication"/>
    <property type="evidence" value="ECO:0007669"/>
    <property type="project" value="InterPro"/>
</dbReference>
<dbReference type="InterPro" id="IPR002298">
    <property type="entry name" value="DNA_polymerase_A"/>
</dbReference>
<evidence type="ECO:0000256" key="3">
    <source>
        <dbReference type="ARBA" id="ARBA00022679"/>
    </source>
</evidence>
<evidence type="ECO:0000256" key="4">
    <source>
        <dbReference type="ARBA" id="ARBA00022695"/>
    </source>
</evidence>
<dbReference type="SUPFAM" id="SSF56672">
    <property type="entry name" value="DNA/RNA polymerases"/>
    <property type="match status" value="1"/>
</dbReference>
<keyword evidence="4" id="KW-0548">Nucleotidyltransferase</keyword>
<evidence type="ECO:0000256" key="5">
    <source>
        <dbReference type="ARBA" id="ARBA00022705"/>
    </source>
</evidence>
<dbReference type="GO" id="GO:0006302">
    <property type="term" value="P:double-strand break repair"/>
    <property type="evidence" value="ECO:0007669"/>
    <property type="project" value="TreeGrafter"/>
</dbReference>
<dbReference type="PANTHER" id="PTHR10133">
    <property type="entry name" value="DNA POLYMERASE I"/>
    <property type="match status" value="1"/>
</dbReference>
<dbReference type="GO" id="GO:0003887">
    <property type="term" value="F:DNA-directed DNA polymerase activity"/>
    <property type="evidence" value="ECO:0007669"/>
    <property type="project" value="UniProtKB-KW"/>
</dbReference>
<dbReference type="AlphaFoldDB" id="X0XNX8"/>